<reference evidence="4 5" key="1">
    <citation type="submission" date="2024-10" db="EMBL/GenBank/DDBJ databases">
        <title>The Natural Products Discovery Center: Release of the First 8490 Sequenced Strains for Exploring Actinobacteria Biosynthetic Diversity.</title>
        <authorList>
            <person name="Kalkreuter E."/>
            <person name="Kautsar S.A."/>
            <person name="Yang D."/>
            <person name="Bader C.D."/>
            <person name="Teijaro C.N."/>
            <person name="Fluegel L."/>
            <person name="Davis C.M."/>
            <person name="Simpson J.R."/>
            <person name="Lauterbach L."/>
            <person name="Steele A.D."/>
            <person name="Gui C."/>
            <person name="Meng S."/>
            <person name="Li G."/>
            <person name="Viehrig K."/>
            <person name="Ye F."/>
            <person name="Su P."/>
            <person name="Kiefer A.F."/>
            <person name="Nichols A."/>
            <person name="Cepeda A.J."/>
            <person name="Yan W."/>
            <person name="Fan B."/>
            <person name="Jiang Y."/>
            <person name="Adhikari A."/>
            <person name="Zheng C.-J."/>
            <person name="Schuster L."/>
            <person name="Cowan T.M."/>
            <person name="Smanski M.J."/>
            <person name="Chevrette M.G."/>
            <person name="De Carvalho L.P.S."/>
            <person name="Shen B."/>
        </authorList>
    </citation>
    <scope>NUCLEOTIDE SEQUENCE [LARGE SCALE GENOMIC DNA]</scope>
    <source>
        <strain evidence="4 5">NPDC017990</strain>
    </source>
</reference>
<feature type="region of interest" description="Disordered" evidence="3">
    <location>
        <begin position="1"/>
        <end position="37"/>
    </location>
</feature>
<name>A0ABW7QHV4_9ACTN</name>
<dbReference type="EMBL" id="JBIRGQ010000001">
    <property type="protein sequence ID" value="MFH8544544.1"/>
    <property type="molecule type" value="Genomic_DNA"/>
</dbReference>
<comment type="similarity">
    <text evidence="1 2">Belongs to the cytochrome P450 family.</text>
</comment>
<dbReference type="PRINTS" id="PR00359">
    <property type="entry name" value="BP450"/>
</dbReference>
<organism evidence="4 5">
    <name type="scientific">Streptomyces longisporoflavus</name>
    <dbReference type="NCBI Taxonomy" id="28044"/>
    <lineage>
        <taxon>Bacteria</taxon>
        <taxon>Bacillati</taxon>
        <taxon>Actinomycetota</taxon>
        <taxon>Actinomycetes</taxon>
        <taxon>Kitasatosporales</taxon>
        <taxon>Streptomycetaceae</taxon>
        <taxon>Streptomyces</taxon>
    </lineage>
</organism>
<keyword evidence="2" id="KW-0479">Metal-binding</keyword>
<dbReference type="InterPro" id="IPR002397">
    <property type="entry name" value="Cyt_P450_B"/>
</dbReference>
<dbReference type="PROSITE" id="PS00086">
    <property type="entry name" value="CYTOCHROME_P450"/>
    <property type="match status" value="1"/>
</dbReference>
<keyword evidence="2" id="KW-0503">Monooxygenase</keyword>
<dbReference type="Pfam" id="PF00067">
    <property type="entry name" value="p450"/>
    <property type="match status" value="1"/>
</dbReference>
<evidence type="ECO:0000256" key="2">
    <source>
        <dbReference type="RuleBase" id="RU000461"/>
    </source>
</evidence>
<accession>A0ABW7QHV4</accession>
<evidence type="ECO:0000313" key="4">
    <source>
        <dbReference type="EMBL" id="MFH8544544.1"/>
    </source>
</evidence>
<dbReference type="CDD" id="cd11029">
    <property type="entry name" value="CYP107-like"/>
    <property type="match status" value="1"/>
</dbReference>
<evidence type="ECO:0000313" key="5">
    <source>
        <dbReference type="Proteomes" id="UP001610818"/>
    </source>
</evidence>
<proteinExistence type="inferred from homology"/>
<sequence>MTDPTGDPRPPRNRDAARAGMRSGCPVQPVPAGSGGRPGYTVAGYAEAREALSDARLSKDTVAFFAGKESRRRLHPALAQNMLASDPPRHTRLRKLVTGAFTTGAVKELRPFIGRVTEDLLHRWPVGERFDLVAGLAVPLPVIVICELLGVPPTDRTDVRRWSAELFAAGEPDVIDAASHALADYMRDLITAKRRAPGGTLLDRLVSARDGDDHLSEDELVSLAVLLLVAGHETTTNAIGNAALALLQHPTELERLRRNPDAIASALDELLRFDSPVSTATFRFSTEAITLGGTDIPAGAPVLVALGEANRDPARFAAPDLLDLDRDAAAHLGFGHGIHRCLGAPLARAEMEIALRAVLTRCPGIRLAVPAEQLCRRRTRLVRGLTSLPVLA</sequence>
<dbReference type="PANTHER" id="PTHR46696:SF1">
    <property type="entry name" value="CYTOCHROME P450 YJIB-RELATED"/>
    <property type="match status" value="1"/>
</dbReference>
<evidence type="ECO:0000256" key="1">
    <source>
        <dbReference type="ARBA" id="ARBA00010617"/>
    </source>
</evidence>
<keyword evidence="2" id="KW-0349">Heme</keyword>
<protein>
    <submittedName>
        <fullName evidence="4">Cytochrome P450</fullName>
    </submittedName>
</protein>
<keyword evidence="5" id="KW-1185">Reference proteome</keyword>
<dbReference type="InterPro" id="IPR017972">
    <property type="entry name" value="Cyt_P450_CS"/>
</dbReference>
<dbReference type="InterPro" id="IPR001128">
    <property type="entry name" value="Cyt_P450"/>
</dbReference>
<dbReference type="Gene3D" id="1.10.630.10">
    <property type="entry name" value="Cytochrome P450"/>
    <property type="match status" value="1"/>
</dbReference>
<dbReference type="RefSeq" id="WP_397708395.1">
    <property type="nucleotide sequence ID" value="NZ_JBIRGN010000001.1"/>
</dbReference>
<dbReference type="Proteomes" id="UP001610818">
    <property type="component" value="Unassembled WGS sequence"/>
</dbReference>
<keyword evidence="2" id="KW-0560">Oxidoreductase</keyword>
<gene>
    <name evidence="4" type="ORF">ACH4F9_05960</name>
</gene>
<dbReference type="InterPro" id="IPR036396">
    <property type="entry name" value="Cyt_P450_sf"/>
</dbReference>
<keyword evidence="2" id="KW-0408">Iron</keyword>
<comment type="caution">
    <text evidence="4">The sequence shown here is derived from an EMBL/GenBank/DDBJ whole genome shotgun (WGS) entry which is preliminary data.</text>
</comment>
<evidence type="ECO:0000256" key="3">
    <source>
        <dbReference type="SAM" id="MobiDB-lite"/>
    </source>
</evidence>
<dbReference type="PANTHER" id="PTHR46696">
    <property type="entry name" value="P450, PUTATIVE (EUROFUNG)-RELATED"/>
    <property type="match status" value="1"/>
</dbReference>
<dbReference type="SUPFAM" id="SSF48264">
    <property type="entry name" value="Cytochrome P450"/>
    <property type="match status" value="1"/>
</dbReference>
<dbReference type="PRINTS" id="PR00385">
    <property type="entry name" value="P450"/>
</dbReference>